<dbReference type="SUPFAM" id="SSF57756">
    <property type="entry name" value="Retrovirus zinc finger-like domains"/>
    <property type="match status" value="1"/>
</dbReference>
<evidence type="ECO:0000313" key="4">
    <source>
        <dbReference type="EMBL" id="KAK8923825.1"/>
    </source>
</evidence>
<gene>
    <name evidence="4" type="primary">FRS5</name>
    <name evidence="4" type="ORF">KSP39_PZI019865</name>
</gene>
<dbReference type="InterPro" id="IPR001878">
    <property type="entry name" value="Znf_CCHC"/>
</dbReference>
<dbReference type="InterPro" id="IPR036875">
    <property type="entry name" value="Znf_CCHC_sf"/>
</dbReference>
<accession>A0AAP0B1U3</accession>
<feature type="domain" description="SWIM-type" evidence="3">
    <location>
        <begin position="521"/>
        <end position="559"/>
    </location>
</feature>
<keyword evidence="5" id="KW-1185">Reference proteome</keyword>
<dbReference type="PANTHER" id="PTHR47718:SF7">
    <property type="entry name" value="PROTEIN FAR1-RELATED SEQUENCE"/>
    <property type="match status" value="1"/>
</dbReference>
<evidence type="ECO:0000259" key="3">
    <source>
        <dbReference type="PROSITE" id="PS50966"/>
    </source>
</evidence>
<dbReference type="PROSITE" id="PS50966">
    <property type="entry name" value="ZF_SWIM"/>
    <property type="match status" value="1"/>
</dbReference>
<dbReference type="InterPro" id="IPR004330">
    <property type="entry name" value="FAR1_DNA_bnd_dom"/>
</dbReference>
<dbReference type="PANTHER" id="PTHR47718">
    <property type="entry name" value="OS01G0519700 PROTEIN"/>
    <property type="match status" value="1"/>
</dbReference>
<evidence type="ECO:0000256" key="1">
    <source>
        <dbReference type="PROSITE-ProRule" id="PRU00047"/>
    </source>
</evidence>
<reference evidence="4 5" key="1">
    <citation type="journal article" date="2022" name="Nat. Plants">
        <title>Genomes of leafy and leafless Platanthera orchids illuminate the evolution of mycoheterotrophy.</title>
        <authorList>
            <person name="Li M.H."/>
            <person name="Liu K.W."/>
            <person name="Li Z."/>
            <person name="Lu H.C."/>
            <person name="Ye Q.L."/>
            <person name="Zhang D."/>
            <person name="Wang J.Y."/>
            <person name="Li Y.F."/>
            <person name="Zhong Z.M."/>
            <person name="Liu X."/>
            <person name="Yu X."/>
            <person name="Liu D.K."/>
            <person name="Tu X.D."/>
            <person name="Liu B."/>
            <person name="Hao Y."/>
            <person name="Liao X.Y."/>
            <person name="Jiang Y.T."/>
            <person name="Sun W.H."/>
            <person name="Chen J."/>
            <person name="Chen Y.Q."/>
            <person name="Ai Y."/>
            <person name="Zhai J.W."/>
            <person name="Wu S.S."/>
            <person name="Zhou Z."/>
            <person name="Hsiao Y.Y."/>
            <person name="Wu W.L."/>
            <person name="Chen Y.Y."/>
            <person name="Lin Y.F."/>
            <person name="Hsu J.L."/>
            <person name="Li C.Y."/>
            <person name="Wang Z.W."/>
            <person name="Zhao X."/>
            <person name="Zhong W.Y."/>
            <person name="Ma X.K."/>
            <person name="Ma L."/>
            <person name="Huang J."/>
            <person name="Chen G.Z."/>
            <person name="Huang M.Z."/>
            <person name="Huang L."/>
            <person name="Peng D.H."/>
            <person name="Luo Y.B."/>
            <person name="Zou S.Q."/>
            <person name="Chen S.P."/>
            <person name="Lan S."/>
            <person name="Tsai W.C."/>
            <person name="Van de Peer Y."/>
            <person name="Liu Z.J."/>
        </authorList>
    </citation>
    <scope>NUCLEOTIDE SEQUENCE [LARGE SCALE GENOMIC DNA]</scope>
    <source>
        <strain evidence="4">Lor287</strain>
    </source>
</reference>
<evidence type="ECO:0000259" key="2">
    <source>
        <dbReference type="PROSITE" id="PS50158"/>
    </source>
</evidence>
<sequence length="734" mass="84339">MDAVVAETNTDSTECSVTKPYVSLVFESVDEAYWFYNSYALNLGFGIKKGSTSKSFTSGDVIARRFECNKSGLKPSKEGEGSSTRAHRLARVNCKAKLDIRKNKEDKWVVTGFIQEHNHELDTPSKAKRHRSHNVLHKDKEVKKLMDQLYSAGMGPAKIAKILNETNFNSSISATQVSAHLSEHRKNNIGNEGASVFAYLKKQQELDPNFYFDIELDSNLVLRSFFWADARSRNDFLTFGDVVVFDVTYKTNKFMMPFAPFTGVNHHRQSILFGCALLADETEETFHWLFHQWLKCMFDKAPKVIITDMDGAMYNAIKRVFPQTRHRFCSWHIGKHLIEHVFEIRDIHGDFKKDYYEWYNSKDVSTCEVRWKIFTQKYNIENSSWLSKMWARRQHWVPAYLKGYFVAGMTSSGRSESINAFFDGFVNSKTQLLEFITQYEKALQSRHQAEEQEDFKTLNSVANLLTSYALERKAAQFYTKNMFKLFQQEFKQSLECWYEELNVFGTTTTFRVGLSCEEVSNWCNVIYDDSDTRIICECAKFETDGFLCKHILHIMIAKKHLQSIPELYLLKRWSISARSQTNNEKLVDKSDIVTPMMKWRLTSTQTNIFNHATASKETYELVMSSLHDLLENIKDSSHGSEPASIASQVESTPFISGSYGISIRDPTTVKTKGRPKIASRIESGIETSQAQVKKRTCGTCGGKGHYSTTCPQKDQGISSTLLILLFNNYIVYLY</sequence>
<keyword evidence="1" id="KW-0863">Zinc-finger</keyword>
<keyword evidence="1" id="KW-0479">Metal-binding</keyword>
<dbReference type="InterPro" id="IPR018289">
    <property type="entry name" value="MULE_transposase_dom"/>
</dbReference>
<dbReference type="PROSITE" id="PS50158">
    <property type="entry name" value="ZF_CCHC"/>
    <property type="match status" value="1"/>
</dbReference>
<dbReference type="Proteomes" id="UP001418222">
    <property type="component" value="Unassembled WGS sequence"/>
</dbReference>
<dbReference type="AlphaFoldDB" id="A0AAP0B1U3"/>
<keyword evidence="1" id="KW-0862">Zinc</keyword>
<feature type="domain" description="CCHC-type" evidence="2">
    <location>
        <begin position="697"/>
        <end position="712"/>
    </location>
</feature>
<dbReference type="Gene3D" id="4.10.60.10">
    <property type="entry name" value="Zinc finger, CCHC-type"/>
    <property type="match status" value="1"/>
</dbReference>
<organism evidence="4 5">
    <name type="scientific">Platanthera zijinensis</name>
    <dbReference type="NCBI Taxonomy" id="2320716"/>
    <lineage>
        <taxon>Eukaryota</taxon>
        <taxon>Viridiplantae</taxon>
        <taxon>Streptophyta</taxon>
        <taxon>Embryophyta</taxon>
        <taxon>Tracheophyta</taxon>
        <taxon>Spermatophyta</taxon>
        <taxon>Magnoliopsida</taxon>
        <taxon>Liliopsida</taxon>
        <taxon>Asparagales</taxon>
        <taxon>Orchidaceae</taxon>
        <taxon>Orchidoideae</taxon>
        <taxon>Orchideae</taxon>
        <taxon>Orchidinae</taxon>
        <taxon>Platanthera</taxon>
    </lineage>
</organism>
<dbReference type="InterPro" id="IPR007527">
    <property type="entry name" value="Znf_SWIM"/>
</dbReference>
<dbReference type="Pfam" id="PF10551">
    <property type="entry name" value="MULE"/>
    <property type="match status" value="1"/>
</dbReference>
<dbReference type="Pfam" id="PF03101">
    <property type="entry name" value="FAR1"/>
    <property type="match status" value="1"/>
</dbReference>
<dbReference type="EMBL" id="JBBWWQ010000017">
    <property type="protein sequence ID" value="KAK8923825.1"/>
    <property type="molecule type" value="Genomic_DNA"/>
</dbReference>
<dbReference type="GO" id="GO:0008270">
    <property type="term" value="F:zinc ion binding"/>
    <property type="evidence" value="ECO:0007669"/>
    <property type="project" value="UniProtKB-KW"/>
</dbReference>
<name>A0AAP0B1U3_9ASPA</name>
<comment type="caution">
    <text evidence="4">The sequence shown here is derived from an EMBL/GenBank/DDBJ whole genome shotgun (WGS) entry which is preliminary data.</text>
</comment>
<dbReference type="GO" id="GO:0003676">
    <property type="term" value="F:nucleic acid binding"/>
    <property type="evidence" value="ECO:0007669"/>
    <property type="project" value="InterPro"/>
</dbReference>
<evidence type="ECO:0000313" key="5">
    <source>
        <dbReference type="Proteomes" id="UP001418222"/>
    </source>
</evidence>
<protein>
    <submittedName>
        <fullName evidence="4">Protein FAR1-RELATED SEQUENCE 5</fullName>
    </submittedName>
</protein>
<proteinExistence type="predicted"/>